<reference evidence="1" key="1">
    <citation type="submission" date="2022-06" db="EMBL/GenBank/DDBJ databases">
        <title>Sequencing the genomes of 1000 actinobacteria strains.</title>
        <authorList>
            <person name="Klenk H.-P."/>
        </authorList>
    </citation>
    <scope>NUCLEOTIDE SEQUENCE</scope>
    <source>
        <strain evidence="1">DSM 46694</strain>
    </source>
</reference>
<dbReference type="NCBIfam" id="TIGR01549">
    <property type="entry name" value="HAD-SF-IA-v1"/>
    <property type="match status" value="1"/>
</dbReference>
<sequence length="231" mass="24257">MARSGTEAVRAVMSQTRCLLLDFDGPICDIFAGLPAPTVADSLRAVLEEAGAQLPPEAHTTDDPLELFRLSASLSGDLNQLALRTLTELEVKAAETARSTTGATDLLERARDKEVPVAIVSNNSVAAVSAFLDRQRLSSLVEHISARVEANPALMKPNPHLLVQALTHIGAHPSSALLVGDSVTDVEASKLAGVLAVGYANKPGKARRLDETGADLIVTSMKELADALAHA</sequence>
<dbReference type="InterPro" id="IPR006439">
    <property type="entry name" value="HAD-SF_hydro_IA"/>
</dbReference>
<dbReference type="GO" id="GO:0008967">
    <property type="term" value="F:phosphoglycolate phosphatase activity"/>
    <property type="evidence" value="ECO:0007669"/>
    <property type="project" value="TreeGrafter"/>
</dbReference>
<dbReference type="GO" id="GO:0005829">
    <property type="term" value="C:cytosol"/>
    <property type="evidence" value="ECO:0007669"/>
    <property type="project" value="TreeGrafter"/>
</dbReference>
<dbReference type="InterPro" id="IPR050155">
    <property type="entry name" value="HAD-like_hydrolase_sf"/>
</dbReference>
<dbReference type="GO" id="GO:0006281">
    <property type="term" value="P:DNA repair"/>
    <property type="evidence" value="ECO:0007669"/>
    <property type="project" value="TreeGrafter"/>
</dbReference>
<organism evidence="1 2">
    <name type="scientific">Nonomuraea thailandensis</name>
    <dbReference type="NCBI Taxonomy" id="1188745"/>
    <lineage>
        <taxon>Bacteria</taxon>
        <taxon>Bacillati</taxon>
        <taxon>Actinomycetota</taxon>
        <taxon>Actinomycetes</taxon>
        <taxon>Streptosporangiales</taxon>
        <taxon>Streptosporangiaceae</taxon>
        <taxon>Nonomuraea</taxon>
    </lineage>
</organism>
<dbReference type="InterPro" id="IPR036412">
    <property type="entry name" value="HAD-like_sf"/>
</dbReference>
<proteinExistence type="predicted"/>
<accession>A0A9X2GT22</accession>
<dbReference type="RefSeq" id="WP_253754871.1">
    <property type="nucleotide sequence ID" value="NZ_BAABKA010000023.1"/>
</dbReference>
<dbReference type="Pfam" id="PF13419">
    <property type="entry name" value="HAD_2"/>
    <property type="match status" value="1"/>
</dbReference>
<dbReference type="Proteomes" id="UP001139648">
    <property type="component" value="Unassembled WGS sequence"/>
</dbReference>
<dbReference type="PANTHER" id="PTHR43434:SF1">
    <property type="entry name" value="PHOSPHOGLYCOLATE PHOSPHATASE"/>
    <property type="match status" value="1"/>
</dbReference>
<keyword evidence="2" id="KW-1185">Reference proteome</keyword>
<protein>
    <submittedName>
        <fullName evidence="1">HAD superfamily hydrolase (TIGR01549 family)</fullName>
    </submittedName>
</protein>
<dbReference type="InterPro" id="IPR023214">
    <property type="entry name" value="HAD_sf"/>
</dbReference>
<gene>
    <name evidence="1" type="ORF">HD597_010377</name>
</gene>
<dbReference type="EMBL" id="JAMZEB010000002">
    <property type="protein sequence ID" value="MCP2363357.1"/>
    <property type="molecule type" value="Genomic_DNA"/>
</dbReference>
<dbReference type="PANTHER" id="PTHR43434">
    <property type="entry name" value="PHOSPHOGLYCOLATE PHOSPHATASE"/>
    <property type="match status" value="1"/>
</dbReference>
<dbReference type="SUPFAM" id="SSF56784">
    <property type="entry name" value="HAD-like"/>
    <property type="match status" value="1"/>
</dbReference>
<dbReference type="Gene3D" id="3.40.50.1000">
    <property type="entry name" value="HAD superfamily/HAD-like"/>
    <property type="match status" value="1"/>
</dbReference>
<dbReference type="InterPro" id="IPR041492">
    <property type="entry name" value="HAD_2"/>
</dbReference>
<dbReference type="CDD" id="cd01427">
    <property type="entry name" value="HAD_like"/>
    <property type="match status" value="1"/>
</dbReference>
<name>A0A9X2GT22_9ACTN</name>
<dbReference type="AlphaFoldDB" id="A0A9X2GT22"/>
<keyword evidence="1" id="KW-0378">Hydrolase</keyword>
<evidence type="ECO:0000313" key="2">
    <source>
        <dbReference type="Proteomes" id="UP001139648"/>
    </source>
</evidence>
<evidence type="ECO:0000313" key="1">
    <source>
        <dbReference type="EMBL" id="MCP2363357.1"/>
    </source>
</evidence>
<comment type="caution">
    <text evidence="1">The sequence shown here is derived from an EMBL/GenBank/DDBJ whole genome shotgun (WGS) entry which is preliminary data.</text>
</comment>